<organism evidence="9 10">
    <name type="scientific">Rhodonia placenta</name>
    <dbReference type="NCBI Taxonomy" id="104341"/>
    <lineage>
        <taxon>Eukaryota</taxon>
        <taxon>Fungi</taxon>
        <taxon>Dikarya</taxon>
        <taxon>Basidiomycota</taxon>
        <taxon>Agaricomycotina</taxon>
        <taxon>Agaricomycetes</taxon>
        <taxon>Polyporales</taxon>
        <taxon>Adustoporiaceae</taxon>
        <taxon>Rhodonia</taxon>
    </lineage>
</organism>
<dbReference type="PANTHER" id="PTHR11530">
    <property type="entry name" value="D-AMINO ACID OXIDASE"/>
    <property type="match status" value="1"/>
</dbReference>
<feature type="domain" description="FAD dependent oxidoreductase" evidence="8">
    <location>
        <begin position="14"/>
        <end position="360"/>
    </location>
</feature>
<feature type="binding site" evidence="6">
    <location>
        <position position="190"/>
    </location>
    <ligand>
        <name>FAD</name>
        <dbReference type="ChEBI" id="CHEBI:57692"/>
    </ligand>
</feature>
<reference evidence="9" key="2">
    <citation type="journal article" name="Front. Microbiol.">
        <title>Degradative Capacity of Two Strains of Rhodonia placenta: From Phenotype to Genotype.</title>
        <authorList>
            <person name="Kolle M."/>
            <person name="Horta M.A.C."/>
            <person name="Nowrousian M."/>
            <person name="Ohm R.A."/>
            <person name="Benz J.P."/>
            <person name="Pilgard A."/>
        </authorList>
    </citation>
    <scope>NUCLEOTIDE SEQUENCE</scope>
    <source>
        <strain evidence="9">FPRL280</strain>
    </source>
</reference>
<evidence type="ECO:0000256" key="3">
    <source>
        <dbReference type="ARBA" id="ARBA00022630"/>
    </source>
</evidence>
<evidence type="ECO:0000256" key="6">
    <source>
        <dbReference type="PIRSR" id="PIRSR000189-1"/>
    </source>
</evidence>
<keyword evidence="7" id="KW-0812">Transmembrane</keyword>
<dbReference type="InterPro" id="IPR006076">
    <property type="entry name" value="FAD-dep_OxRdtase"/>
</dbReference>
<gene>
    <name evidence="9" type="ORF">IEO21_01671</name>
</gene>
<comment type="caution">
    <text evidence="9">The sequence shown here is derived from an EMBL/GenBank/DDBJ whole genome shotgun (WGS) entry which is preliminary data.</text>
</comment>
<dbReference type="PANTHER" id="PTHR11530:SF30">
    <property type="entry name" value="FAD DEPENDENT OXIDOREDUCTASE DOMAIN-CONTAINING PROTEIN"/>
    <property type="match status" value="1"/>
</dbReference>
<name>A0A8H7U580_9APHY</name>
<dbReference type="GO" id="GO:0071949">
    <property type="term" value="F:FAD binding"/>
    <property type="evidence" value="ECO:0007669"/>
    <property type="project" value="InterPro"/>
</dbReference>
<dbReference type="GO" id="GO:0003884">
    <property type="term" value="F:D-amino-acid oxidase activity"/>
    <property type="evidence" value="ECO:0007669"/>
    <property type="project" value="InterPro"/>
</dbReference>
<feature type="binding site" evidence="6">
    <location>
        <position position="170"/>
    </location>
    <ligand>
        <name>FAD</name>
        <dbReference type="ChEBI" id="CHEBI:57692"/>
    </ligand>
</feature>
<keyword evidence="7" id="KW-0472">Membrane</keyword>
<dbReference type="Gene3D" id="3.30.9.10">
    <property type="entry name" value="D-Amino Acid Oxidase, subunit A, domain 2"/>
    <property type="match status" value="1"/>
</dbReference>
<evidence type="ECO:0000256" key="4">
    <source>
        <dbReference type="ARBA" id="ARBA00022827"/>
    </source>
</evidence>
<reference evidence="9" key="1">
    <citation type="submission" date="2020-11" db="EMBL/GenBank/DDBJ databases">
        <authorList>
            <person name="Koelle M."/>
            <person name="Horta M.A.C."/>
            <person name="Nowrousian M."/>
            <person name="Ohm R.A."/>
            <person name="Benz P."/>
            <person name="Pilgard A."/>
        </authorList>
    </citation>
    <scope>NUCLEOTIDE SEQUENCE</scope>
    <source>
        <strain evidence="9">FPRL280</strain>
    </source>
</reference>
<comment type="similarity">
    <text evidence="2">Belongs to the DAMOX/DASOX family.</text>
</comment>
<evidence type="ECO:0000256" key="7">
    <source>
        <dbReference type="SAM" id="Phobius"/>
    </source>
</evidence>
<keyword evidence="3" id="KW-0285">Flavoprotein</keyword>
<evidence type="ECO:0000256" key="1">
    <source>
        <dbReference type="ARBA" id="ARBA00001974"/>
    </source>
</evidence>
<dbReference type="GO" id="GO:0019478">
    <property type="term" value="P:D-amino acid catabolic process"/>
    <property type="evidence" value="ECO:0007669"/>
    <property type="project" value="TreeGrafter"/>
</dbReference>
<dbReference type="SUPFAM" id="SSF54373">
    <property type="entry name" value="FAD-linked reductases, C-terminal domain"/>
    <property type="match status" value="1"/>
</dbReference>
<evidence type="ECO:0000256" key="2">
    <source>
        <dbReference type="ARBA" id="ARBA00006730"/>
    </source>
</evidence>
<evidence type="ECO:0000313" key="10">
    <source>
        <dbReference type="Proteomes" id="UP000639403"/>
    </source>
</evidence>
<dbReference type="EMBL" id="JADOXO010000013">
    <property type="protein sequence ID" value="KAF9820009.1"/>
    <property type="molecule type" value="Genomic_DNA"/>
</dbReference>
<comment type="cofactor">
    <cofactor evidence="1 6">
        <name>FAD</name>
        <dbReference type="ChEBI" id="CHEBI:57692"/>
    </cofactor>
</comment>
<evidence type="ECO:0000313" key="9">
    <source>
        <dbReference type="EMBL" id="KAF9820009.1"/>
    </source>
</evidence>
<dbReference type="Proteomes" id="UP000639403">
    <property type="component" value="Unassembled WGS sequence"/>
</dbReference>
<dbReference type="GO" id="GO:0005737">
    <property type="term" value="C:cytoplasm"/>
    <property type="evidence" value="ECO:0007669"/>
    <property type="project" value="TreeGrafter"/>
</dbReference>
<keyword evidence="5" id="KW-0560">Oxidoreductase</keyword>
<feature type="binding site" evidence="6">
    <location>
        <position position="299"/>
    </location>
    <ligand>
        <name>D-dopa</name>
        <dbReference type="ChEBI" id="CHEBI:149689"/>
    </ligand>
</feature>
<keyword evidence="4 6" id="KW-0274">FAD</keyword>
<protein>
    <recommendedName>
        <fullName evidence="8">FAD dependent oxidoreductase domain-containing protein</fullName>
    </recommendedName>
</protein>
<dbReference type="SUPFAM" id="SSF51971">
    <property type="entry name" value="Nucleotide-binding domain"/>
    <property type="match status" value="1"/>
</dbReference>
<dbReference type="Pfam" id="PF01266">
    <property type="entry name" value="DAO"/>
    <property type="match status" value="1"/>
</dbReference>
<dbReference type="PIRSF" id="PIRSF000189">
    <property type="entry name" value="D-aa_oxidase"/>
    <property type="match status" value="1"/>
</dbReference>
<accession>A0A8H7U580</accession>
<evidence type="ECO:0000259" key="8">
    <source>
        <dbReference type="Pfam" id="PF01266"/>
    </source>
</evidence>
<proteinExistence type="inferred from homology"/>
<dbReference type="AlphaFoldDB" id="A0A8H7U580"/>
<keyword evidence="7" id="KW-1133">Transmembrane helix</keyword>
<evidence type="ECO:0000256" key="5">
    <source>
        <dbReference type="ARBA" id="ARBA00023002"/>
    </source>
</evidence>
<feature type="transmembrane region" description="Helical" evidence="7">
    <location>
        <begin position="14"/>
        <end position="31"/>
    </location>
</feature>
<dbReference type="Gene3D" id="3.40.50.720">
    <property type="entry name" value="NAD(P)-binding Rossmann-like Domain"/>
    <property type="match status" value="1"/>
</dbReference>
<dbReference type="InterPro" id="IPR023209">
    <property type="entry name" value="DAO"/>
</dbReference>
<sequence>MSSPTTPFQPAKEVVILGAGVIGLTVAYVLSSSTRSKYNIKVVARDMPDDLDSQAFASPWAGANWSPIGGFEEKKHKREIVTFNKFWSMIPTGMVMALPSRVYYQTSDNLQDLWYKDLVRDFRVMDPSEVPSGAQGGVRFTTISVNPEVYLPWLKAELRARGVSFIRKRVQSLNEAAAFAGANGILVNATALGARSLIGVEDTNVFPIRGQVIIVDAPGVKEFVSFPLGMAQHRGEATHVIPRPAPLGHVLLGGTFQEDNWDVSLDMATARGILERCTALMPQLASKETRILSHNVGLRPARRGGARVEVEWVDLPGQTSSALSPTSAEFGRRVKVVHAYGFGPAGYQNSWGAAEEVVELIEKN</sequence>